<feature type="transmembrane region" description="Helical" evidence="1">
    <location>
        <begin position="74"/>
        <end position="91"/>
    </location>
</feature>
<proteinExistence type="predicted"/>
<feature type="transmembrane region" description="Helical" evidence="1">
    <location>
        <begin position="199"/>
        <end position="225"/>
    </location>
</feature>
<evidence type="ECO:0000313" key="3">
    <source>
        <dbReference type="Proteomes" id="UP001152049"/>
    </source>
</evidence>
<keyword evidence="1" id="KW-1133">Transmembrane helix</keyword>
<name>A0A9W8RQN6_9HYPO</name>
<dbReference type="Proteomes" id="UP001152049">
    <property type="component" value="Unassembled WGS sequence"/>
</dbReference>
<sequence>MVVMTSIGLSAVALGGWDARRSRTLLPLVLPLSGAMIAFPETFIDVLGCIYYPWSDQNVSFHVLGREMPPWIPIWFGYGSLMQINLQLLLNKASTKTLWWFLVVMMVSDLVTEEILLPMGVYHYYGNQPLVVLNMFPWWWMAPNSIGVFLATALAYRYRTLLVGWRVLAVLFLTPMSVGAVYGFICFPVWVAINGEWGWFMTQLLGLLTMCFGFVTFCIILELVLGRDPFQLNKPNASDLDDGFIPPQPYQDGEV</sequence>
<organism evidence="2 3">
    <name type="scientific">Fusarium torreyae</name>
    <dbReference type="NCBI Taxonomy" id="1237075"/>
    <lineage>
        <taxon>Eukaryota</taxon>
        <taxon>Fungi</taxon>
        <taxon>Dikarya</taxon>
        <taxon>Ascomycota</taxon>
        <taxon>Pezizomycotina</taxon>
        <taxon>Sordariomycetes</taxon>
        <taxon>Hypocreomycetidae</taxon>
        <taxon>Hypocreales</taxon>
        <taxon>Nectriaceae</taxon>
        <taxon>Fusarium</taxon>
    </lineage>
</organism>
<feature type="transmembrane region" description="Helical" evidence="1">
    <location>
        <begin position="137"/>
        <end position="156"/>
    </location>
</feature>
<dbReference type="OrthoDB" id="4727520at2759"/>
<feature type="transmembrane region" description="Helical" evidence="1">
    <location>
        <begin position="168"/>
        <end position="193"/>
    </location>
</feature>
<dbReference type="EMBL" id="JAOQAZ010000036">
    <property type="protein sequence ID" value="KAJ4248470.1"/>
    <property type="molecule type" value="Genomic_DNA"/>
</dbReference>
<feature type="transmembrane region" description="Helical" evidence="1">
    <location>
        <begin position="28"/>
        <end position="54"/>
    </location>
</feature>
<evidence type="ECO:0000256" key="1">
    <source>
        <dbReference type="SAM" id="Phobius"/>
    </source>
</evidence>
<reference evidence="2" key="1">
    <citation type="submission" date="2022-09" db="EMBL/GenBank/DDBJ databases">
        <title>Fusarium specimens isolated from Avocado Roots.</title>
        <authorList>
            <person name="Stajich J."/>
            <person name="Roper C."/>
            <person name="Heimlech-Rivalta G."/>
        </authorList>
    </citation>
    <scope>NUCLEOTIDE SEQUENCE</scope>
    <source>
        <strain evidence="2">CF00136</strain>
    </source>
</reference>
<feature type="transmembrane region" description="Helical" evidence="1">
    <location>
        <begin position="98"/>
        <end position="125"/>
    </location>
</feature>
<keyword evidence="1" id="KW-0472">Membrane</keyword>
<comment type="caution">
    <text evidence="2">The sequence shown here is derived from an EMBL/GenBank/DDBJ whole genome shotgun (WGS) entry which is preliminary data.</text>
</comment>
<keyword evidence="3" id="KW-1185">Reference proteome</keyword>
<dbReference type="AlphaFoldDB" id="A0A9W8RQN6"/>
<evidence type="ECO:0000313" key="2">
    <source>
        <dbReference type="EMBL" id="KAJ4248470.1"/>
    </source>
</evidence>
<gene>
    <name evidence="2" type="ORF">NW762_012807</name>
</gene>
<protein>
    <submittedName>
        <fullName evidence="2">Uncharacterized protein</fullName>
    </submittedName>
</protein>
<accession>A0A9W8RQN6</accession>
<keyword evidence="1" id="KW-0812">Transmembrane</keyword>